<dbReference type="EC" id="2.3.-.-" evidence="4"/>
<evidence type="ECO:0000256" key="1">
    <source>
        <dbReference type="ARBA" id="ARBA00022679"/>
    </source>
</evidence>
<keyword evidence="2 4" id="KW-0012">Acyltransferase</keyword>
<dbReference type="SUPFAM" id="SSF55729">
    <property type="entry name" value="Acyl-CoA N-acyltransferases (Nat)"/>
    <property type="match status" value="1"/>
</dbReference>
<dbReference type="RefSeq" id="WP_247262645.1">
    <property type="nucleotide sequence ID" value="NZ_JALJQZ010000061.1"/>
</dbReference>
<dbReference type="PANTHER" id="PTHR43877">
    <property type="entry name" value="AMINOALKYLPHOSPHONATE N-ACETYLTRANSFERASE-RELATED-RELATED"/>
    <property type="match status" value="1"/>
</dbReference>
<dbReference type="CDD" id="cd04301">
    <property type="entry name" value="NAT_SF"/>
    <property type="match status" value="1"/>
</dbReference>
<dbReference type="Pfam" id="PF00583">
    <property type="entry name" value="Acetyltransf_1"/>
    <property type="match status" value="1"/>
</dbReference>
<evidence type="ECO:0000259" key="3">
    <source>
        <dbReference type="PROSITE" id="PS51186"/>
    </source>
</evidence>
<dbReference type="InterPro" id="IPR000182">
    <property type="entry name" value="GNAT_dom"/>
</dbReference>
<keyword evidence="5" id="KW-1185">Reference proteome</keyword>
<keyword evidence="1 4" id="KW-0808">Transferase</keyword>
<comment type="caution">
    <text evidence="4">The sequence shown here is derived from an EMBL/GenBank/DDBJ whole genome shotgun (WGS) entry which is preliminary data.</text>
</comment>
<reference evidence="5" key="1">
    <citation type="journal article" date="2019" name="Int. J. Syst. Evol. Microbiol.">
        <title>The Global Catalogue of Microorganisms (GCM) 10K type strain sequencing project: providing services to taxonomists for standard genome sequencing and annotation.</title>
        <authorList>
            <consortium name="The Broad Institute Genomics Platform"/>
            <consortium name="The Broad Institute Genome Sequencing Center for Infectious Disease"/>
            <person name="Wu L."/>
            <person name="Ma J."/>
        </authorList>
    </citation>
    <scope>NUCLEOTIDE SEQUENCE [LARGE SCALE GENOMIC DNA]</scope>
    <source>
        <strain evidence="5">TBRC 5781</strain>
    </source>
</reference>
<feature type="domain" description="N-acetyltransferase" evidence="3">
    <location>
        <begin position="13"/>
        <end position="155"/>
    </location>
</feature>
<gene>
    <name evidence="4" type="ORF">ACFOVS_18700</name>
</gene>
<protein>
    <submittedName>
        <fullName evidence="4">GNAT family N-acetyltransferase</fullName>
        <ecNumber evidence="4">2.3.-.-</ecNumber>
    </submittedName>
</protein>
<organism evidence="4 5">
    <name type="scientific">Rhizobium lemnae</name>
    <dbReference type="NCBI Taxonomy" id="1214924"/>
    <lineage>
        <taxon>Bacteria</taxon>
        <taxon>Pseudomonadati</taxon>
        <taxon>Pseudomonadota</taxon>
        <taxon>Alphaproteobacteria</taxon>
        <taxon>Hyphomicrobiales</taxon>
        <taxon>Rhizobiaceae</taxon>
        <taxon>Rhizobium/Agrobacterium group</taxon>
        <taxon>Rhizobium</taxon>
    </lineage>
</organism>
<dbReference type="Proteomes" id="UP001595697">
    <property type="component" value="Unassembled WGS sequence"/>
</dbReference>
<dbReference type="Gene3D" id="3.40.630.30">
    <property type="match status" value="1"/>
</dbReference>
<name>A0ABV8EC22_9HYPH</name>
<accession>A0ABV8EC22</accession>
<evidence type="ECO:0000313" key="4">
    <source>
        <dbReference type="EMBL" id="MFC3970122.1"/>
    </source>
</evidence>
<sequence>MSDTFLYTSPTDPRSRPLLEELLVEYQTRYGTFFDAEGAKAELNRYSPDVFQPPNGNFLLLLRNGEAIAGGAFMRHSEDTAEFKRIWTYARLRRQGLSRIVLRELEAQASRQGYARVYLTTGFRQPEAVGLYLTSGYTALFDTTADPEELKRPLPFEKTLGLPEASVLAATVTTQLSAHS</sequence>
<evidence type="ECO:0000313" key="5">
    <source>
        <dbReference type="Proteomes" id="UP001595697"/>
    </source>
</evidence>
<dbReference type="GO" id="GO:0016746">
    <property type="term" value="F:acyltransferase activity"/>
    <property type="evidence" value="ECO:0007669"/>
    <property type="project" value="UniProtKB-KW"/>
</dbReference>
<dbReference type="PANTHER" id="PTHR43877:SF2">
    <property type="entry name" value="AMINOALKYLPHOSPHONATE N-ACETYLTRANSFERASE-RELATED"/>
    <property type="match status" value="1"/>
</dbReference>
<dbReference type="EMBL" id="JBHSBD010000094">
    <property type="protein sequence ID" value="MFC3970122.1"/>
    <property type="molecule type" value="Genomic_DNA"/>
</dbReference>
<dbReference type="PROSITE" id="PS51186">
    <property type="entry name" value="GNAT"/>
    <property type="match status" value="1"/>
</dbReference>
<dbReference type="InterPro" id="IPR050832">
    <property type="entry name" value="Bact_Acetyltransf"/>
</dbReference>
<proteinExistence type="predicted"/>
<dbReference type="InterPro" id="IPR016181">
    <property type="entry name" value="Acyl_CoA_acyltransferase"/>
</dbReference>
<evidence type="ECO:0000256" key="2">
    <source>
        <dbReference type="ARBA" id="ARBA00023315"/>
    </source>
</evidence>